<dbReference type="AlphaFoldDB" id="A0AAV7PCY1"/>
<reference evidence="2" key="1">
    <citation type="journal article" date="2022" name="bioRxiv">
        <title>Sequencing and chromosome-scale assembly of the giantPleurodeles waltlgenome.</title>
        <authorList>
            <person name="Brown T."/>
            <person name="Elewa A."/>
            <person name="Iarovenko S."/>
            <person name="Subramanian E."/>
            <person name="Araus A.J."/>
            <person name="Petzold A."/>
            <person name="Susuki M."/>
            <person name="Suzuki K.-i.T."/>
            <person name="Hayashi T."/>
            <person name="Toyoda A."/>
            <person name="Oliveira C."/>
            <person name="Osipova E."/>
            <person name="Leigh N.D."/>
            <person name="Simon A."/>
            <person name="Yun M.H."/>
        </authorList>
    </citation>
    <scope>NUCLEOTIDE SEQUENCE</scope>
    <source>
        <strain evidence="2">20211129_DDA</strain>
        <tissue evidence="2">Liver</tissue>
    </source>
</reference>
<protein>
    <submittedName>
        <fullName evidence="2">Uncharacterized protein</fullName>
    </submittedName>
</protein>
<name>A0AAV7PCY1_PLEWA</name>
<feature type="compositionally biased region" description="Basic and acidic residues" evidence="1">
    <location>
        <begin position="40"/>
        <end position="51"/>
    </location>
</feature>
<organism evidence="2 3">
    <name type="scientific">Pleurodeles waltl</name>
    <name type="common">Iberian ribbed newt</name>
    <dbReference type="NCBI Taxonomy" id="8319"/>
    <lineage>
        <taxon>Eukaryota</taxon>
        <taxon>Metazoa</taxon>
        <taxon>Chordata</taxon>
        <taxon>Craniata</taxon>
        <taxon>Vertebrata</taxon>
        <taxon>Euteleostomi</taxon>
        <taxon>Amphibia</taxon>
        <taxon>Batrachia</taxon>
        <taxon>Caudata</taxon>
        <taxon>Salamandroidea</taxon>
        <taxon>Salamandridae</taxon>
        <taxon>Pleurodelinae</taxon>
        <taxon>Pleurodeles</taxon>
    </lineage>
</organism>
<evidence type="ECO:0000313" key="2">
    <source>
        <dbReference type="EMBL" id="KAJ1123568.1"/>
    </source>
</evidence>
<dbReference type="EMBL" id="JANPWB010000011">
    <property type="protein sequence ID" value="KAJ1123568.1"/>
    <property type="molecule type" value="Genomic_DNA"/>
</dbReference>
<evidence type="ECO:0000256" key="1">
    <source>
        <dbReference type="SAM" id="MobiDB-lite"/>
    </source>
</evidence>
<feature type="region of interest" description="Disordered" evidence="1">
    <location>
        <begin position="1"/>
        <end position="51"/>
    </location>
</feature>
<gene>
    <name evidence="2" type="ORF">NDU88_002037</name>
</gene>
<proteinExistence type="predicted"/>
<keyword evidence="3" id="KW-1185">Reference proteome</keyword>
<comment type="caution">
    <text evidence="2">The sequence shown here is derived from an EMBL/GenBank/DDBJ whole genome shotgun (WGS) entry which is preliminary data.</text>
</comment>
<evidence type="ECO:0000313" key="3">
    <source>
        <dbReference type="Proteomes" id="UP001066276"/>
    </source>
</evidence>
<dbReference type="Proteomes" id="UP001066276">
    <property type="component" value="Chromosome 7"/>
</dbReference>
<accession>A0AAV7PCY1</accession>
<sequence length="226" mass="25035">MKSSQKDPEQFTKIKEENTFFGKNIDGDAERGSRISKKQGAREEMKEIHPRDVSASLITSDYMSKESYKDPVKDSTNSDNQIITLQLVKLVAEEDHLNIGQFTLQPDTGVSAPADGSDWQSLGVICHPFPNHTNMRELNITLDRDPEFHAVQQPCKGDDLQLHLPAGSGAQAEESNVIGTEIYELHDVSVELVQLQGSQEMIETHGGPSTNDIHPEGESLELVEVI</sequence>
<feature type="compositionally biased region" description="Basic and acidic residues" evidence="1">
    <location>
        <begin position="1"/>
        <end position="18"/>
    </location>
</feature>